<dbReference type="Gene3D" id="3.90.79.10">
    <property type="entry name" value="Nucleoside Triphosphate Pyrophosphohydrolase"/>
    <property type="match status" value="1"/>
</dbReference>
<organism evidence="4 5">
    <name type="scientific">Candidatus Beckwithbacteria bacterium CG23_combo_of_CG06-09_8_20_14_all_34_8</name>
    <dbReference type="NCBI Taxonomy" id="1974497"/>
    <lineage>
        <taxon>Bacteria</taxon>
        <taxon>Candidatus Beckwithiibacteriota</taxon>
    </lineage>
</organism>
<dbReference type="InterPro" id="IPR020084">
    <property type="entry name" value="NUDIX_hydrolase_CS"/>
</dbReference>
<dbReference type="PROSITE" id="PS00893">
    <property type="entry name" value="NUDIX_BOX"/>
    <property type="match status" value="1"/>
</dbReference>
<name>A0A2H0B6G8_9BACT</name>
<dbReference type="Gene3D" id="2.30.30.320">
    <property type="entry name" value="DUF1653-like domain"/>
    <property type="match status" value="1"/>
</dbReference>
<gene>
    <name evidence="4" type="ORF">COX08_02080</name>
</gene>
<dbReference type="InterPro" id="IPR000086">
    <property type="entry name" value="NUDIX_hydrolase_dom"/>
</dbReference>
<dbReference type="InterPro" id="IPR037135">
    <property type="entry name" value="DUF1653-like_dom_sf"/>
</dbReference>
<dbReference type="EMBL" id="PCSR01000047">
    <property type="protein sequence ID" value="PIP53236.1"/>
    <property type="molecule type" value="Genomic_DNA"/>
</dbReference>
<comment type="caution">
    <text evidence="4">The sequence shown here is derived from an EMBL/GenBank/DDBJ whole genome shotgun (WGS) entry which is preliminary data.</text>
</comment>
<dbReference type="InterPro" id="IPR020476">
    <property type="entry name" value="Nudix_hydrolase"/>
</dbReference>
<evidence type="ECO:0000313" key="4">
    <source>
        <dbReference type="EMBL" id="PIP53236.1"/>
    </source>
</evidence>
<dbReference type="AlphaFoldDB" id="A0A2H0B6G8"/>
<dbReference type="SUPFAM" id="SSF55811">
    <property type="entry name" value="Nudix"/>
    <property type="match status" value="1"/>
</dbReference>
<dbReference type="PANTHER" id="PTHR16099:SF5">
    <property type="entry name" value="NUCLEOTIDE TRIPHOSPHATE DIPHOSPHATASE NUDT15"/>
    <property type="match status" value="1"/>
</dbReference>
<protein>
    <recommendedName>
        <fullName evidence="3">Nudix hydrolase domain-containing protein</fullName>
    </recommendedName>
</protein>
<proteinExistence type="inferred from homology"/>
<dbReference type="Pfam" id="PF07866">
    <property type="entry name" value="DUF1653"/>
    <property type="match status" value="1"/>
</dbReference>
<sequence>MKTNTKKPNGIDYIGVSVGALILNEQRQILLTKRSQNARNEKGCWEAPGGSVDFGETLETAVKREMQEELGISIKILYQFPAENHLIPTEKQHWVATTFLCFLTKNQEPTIQEPEKCDGFGWFDFSNLPRPLSLITQKDITQLGNFDLSVMPGVYRHFKGNKYQIINVAKHSETLEKMVIYQSLYDNPISKIWVRPKKMFFETVSYNGKRVKRFTKI</sequence>
<evidence type="ECO:0000256" key="2">
    <source>
        <dbReference type="RuleBase" id="RU003476"/>
    </source>
</evidence>
<dbReference type="InterPro" id="IPR023387">
    <property type="entry name" value="DUF1653-like_dom"/>
</dbReference>
<dbReference type="Proteomes" id="UP000229459">
    <property type="component" value="Unassembled WGS sequence"/>
</dbReference>
<dbReference type="PRINTS" id="PR00502">
    <property type="entry name" value="NUDIXFAMILY"/>
</dbReference>
<evidence type="ECO:0000313" key="5">
    <source>
        <dbReference type="Proteomes" id="UP000229459"/>
    </source>
</evidence>
<reference evidence="4 5" key="1">
    <citation type="submission" date="2017-09" db="EMBL/GenBank/DDBJ databases">
        <title>Depth-based differentiation of microbial function through sediment-hosted aquifers and enrichment of novel symbionts in the deep terrestrial subsurface.</title>
        <authorList>
            <person name="Probst A.J."/>
            <person name="Ladd B."/>
            <person name="Jarett J.K."/>
            <person name="Geller-Mcgrath D.E."/>
            <person name="Sieber C.M."/>
            <person name="Emerson J.B."/>
            <person name="Anantharaman K."/>
            <person name="Thomas B.C."/>
            <person name="Malmstrom R."/>
            <person name="Stieglmeier M."/>
            <person name="Klingl A."/>
            <person name="Woyke T."/>
            <person name="Ryan C.M."/>
            <person name="Banfield J.F."/>
        </authorList>
    </citation>
    <scope>NUCLEOTIDE SEQUENCE [LARGE SCALE GENOMIC DNA]</scope>
    <source>
        <strain evidence="4">CG23_combo_of_CG06-09_8_20_14_all_34_8</strain>
    </source>
</reference>
<dbReference type="PROSITE" id="PS51462">
    <property type="entry name" value="NUDIX"/>
    <property type="match status" value="1"/>
</dbReference>
<evidence type="ECO:0000256" key="1">
    <source>
        <dbReference type="ARBA" id="ARBA00022801"/>
    </source>
</evidence>
<comment type="similarity">
    <text evidence="2">Belongs to the Nudix hydrolase family.</text>
</comment>
<dbReference type="Pfam" id="PF00293">
    <property type="entry name" value="NUDIX"/>
    <property type="match status" value="1"/>
</dbReference>
<feature type="domain" description="Nudix hydrolase" evidence="3">
    <location>
        <begin position="13"/>
        <end position="147"/>
    </location>
</feature>
<dbReference type="GO" id="GO:0016787">
    <property type="term" value="F:hydrolase activity"/>
    <property type="evidence" value="ECO:0007669"/>
    <property type="project" value="UniProtKB-KW"/>
</dbReference>
<dbReference type="InterPro" id="IPR015797">
    <property type="entry name" value="NUDIX_hydrolase-like_dom_sf"/>
</dbReference>
<evidence type="ECO:0000259" key="3">
    <source>
        <dbReference type="PROSITE" id="PS51462"/>
    </source>
</evidence>
<dbReference type="PANTHER" id="PTHR16099">
    <property type="entry name" value="8-OXO-DGTP DIPHOSPHATES NUDT15"/>
    <property type="match status" value="1"/>
</dbReference>
<accession>A0A2H0B6G8</accession>
<keyword evidence="1 2" id="KW-0378">Hydrolase</keyword>